<accession>A0A9X2DQJ1</accession>
<gene>
    <name evidence="2" type="ORF">M3202_12120</name>
</gene>
<dbReference type="InterPro" id="IPR036102">
    <property type="entry name" value="OsmC/Ohrsf"/>
</dbReference>
<sequence>MANVKFTAQAKAVGGRNGKVTSDNGVIDHNLVMPTGQTSSTEGTNPEQLFAAGYAACFDGALNLIASKEKKDIESELEAKVSLLEDPADNGFKIGVVLHARIKGVNQEEAEQLVEKAHQFCPYSKATRGNIDVELKTTVQ</sequence>
<evidence type="ECO:0000313" key="2">
    <source>
        <dbReference type="EMBL" id="MCM3714826.1"/>
    </source>
</evidence>
<organism evidence="2 3">
    <name type="scientific">Halalkalibacter oceani</name>
    <dbReference type="NCBI Taxonomy" id="1653776"/>
    <lineage>
        <taxon>Bacteria</taxon>
        <taxon>Bacillati</taxon>
        <taxon>Bacillota</taxon>
        <taxon>Bacilli</taxon>
        <taxon>Bacillales</taxon>
        <taxon>Bacillaceae</taxon>
        <taxon>Halalkalibacter</taxon>
    </lineage>
</organism>
<dbReference type="AlphaFoldDB" id="A0A9X2DQJ1"/>
<dbReference type="InterPro" id="IPR003718">
    <property type="entry name" value="OsmC/Ohr_fam"/>
</dbReference>
<dbReference type="PANTHER" id="PTHR33797:SF2">
    <property type="entry name" value="ORGANIC HYDROPEROXIDE RESISTANCE PROTEIN-LIKE"/>
    <property type="match status" value="1"/>
</dbReference>
<comment type="similarity">
    <text evidence="1">Belongs to the OsmC/Ohr family.</text>
</comment>
<dbReference type="Gene3D" id="3.30.300.20">
    <property type="match status" value="1"/>
</dbReference>
<evidence type="ECO:0000313" key="3">
    <source>
        <dbReference type="Proteomes" id="UP001139179"/>
    </source>
</evidence>
<proteinExistence type="inferred from homology"/>
<reference evidence="2" key="1">
    <citation type="submission" date="2022-05" db="EMBL/GenBank/DDBJ databases">
        <title>Comparative Genomics of Spacecraft Associated Microbes.</title>
        <authorList>
            <person name="Tran M.T."/>
            <person name="Wright A."/>
            <person name="Seuylemezian A."/>
            <person name="Eisen J."/>
            <person name="Coil D."/>
        </authorList>
    </citation>
    <scope>NUCLEOTIDE SEQUENCE</scope>
    <source>
        <strain evidence="2">214.1.1</strain>
    </source>
</reference>
<dbReference type="NCBIfam" id="TIGR03561">
    <property type="entry name" value="organ_hyd_perox"/>
    <property type="match status" value="1"/>
</dbReference>
<name>A0A9X2DQJ1_9BACI</name>
<dbReference type="SUPFAM" id="SSF82784">
    <property type="entry name" value="OsmC-like"/>
    <property type="match status" value="1"/>
</dbReference>
<dbReference type="Pfam" id="PF02566">
    <property type="entry name" value="OsmC"/>
    <property type="match status" value="1"/>
</dbReference>
<evidence type="ECO:0000256" key="1">
    <source>
        <dbReference type="ARBA" id="ARBA00007378"/>
    </source>
</evidence>
<dbReference type="RefSeq" id="WP_251223596.1">
    <property type="nucleotide sequence ID" value="NZ_JAMBOL010000010.1"/>
</dbReference>
<dbReference type="GO" id="GO:0006979">
    <property type="term" value="P:response to oxidative stress"/>
    <property type="evidence" value="ECO:0007669"/>
    <property type="project" value="InterPro"/>
</dbReference>
<protein>
    <submittedName>
        <fullName evidence="2">Organic hydroperoxide resistance protein</fullName>
    </submittedName>
</protein>
<dbReference type="Proteomes" id="UP001139179">
    <property type="component" value="Unassembled WGS sequence"/>
</dbReference>
<dbReference type="Gene3D" id="2.20.25.10">
    <property type="match status" value="1"/>
</dbReference>
<dbReference type="InterPro" id="IPR019953">
    <property type="entry name" value="OHR"/>
</dbReference>
<dbReference type="EMBL" id="JAMBOL010000010">
    <property type="protein sequence ID" value="MCM3714826.1"/>
    <property type="molecule type" value="Genomic_DNA"/>
</dbReference>
<dbReference type="PANTHER" id="PTHR33797">
    <property type="entry name" value="ORGANIC HYDROPEROXIDE RESISTANCE PROTEIN-LIKE"/>
    <property type="match status" value="1"/>
</dbReference>
<comment type="caution">
    <text evidence="2">The sequence shown here is derived from an EMBL/GenBank/DDBJ whole genome shotgun (WGS) entry which is preliminary data.</text>
</comment>
<dbReference type="InterPro" id="IPR015946">
    <property type="entry name" value="KH_dom-like_a/b"/>
</dbReference>
<keyword evidence="3" id="KW-1185">Reference proteome</keyword>